<evidence type="ECO:0000313" key="1">
    <source>
        <dbReference type="EMBL" id="SVB91991.1"/>
    </source>
</evidence>
<proteinExistence type="predicted"/>
<gene>
    <name evidence="1" type="ORF">METZ01_LOCUS244845</name>
</gene>
<sequence length="47" mass="5212">MTTNPMPLFTLCVHSSNLYPASPVLFQQYGPAPVRGKYLGLIPKISY</sequence>
<organism evidence="1">
    <name type="scientific">marine metagenome</name>
    <dbReference type="NCBI Taxonomy" id="408172"/>
    <lineage>
        <taxon>unclassified sequences</taxon>
        <taxon>metagenomes</taxon>
        <taxon>ecological metagenomes</taxon>
    </lineage>
</organism>
<reference evidence="1" key="1">
    <citation type="submission" date="2018-05" db="EMBL/GenBank/DDBJ databases">
        <authorList>
            <person name="Lanie J.A."/>
            <person name="Ng W.-L."/>
            <person name="Kazmierczak K.M."/>
            <person name="Andrzejewski T.M."/>
            <person name="Davidsen T.M."/>
            <person name="Wayne K.J."/>
            <person name="Tettelin H."/>
            <person name="Glass J.I."/>
            <person name="Rusch D."/>
            <person name="Podicherti R."/>
            <person name="Tsui H.-C.T."/>
            <person name="Winkler M.E."/>
        </authorList>
    </citation>
    <scope>NUCLEOTIDE SEQUENCE</scope>
</reference>
<accession>A0A382HZV7</accession>
<name>A0A382HZV7_9ZZZZ</name>
<protein>
    <submittedName>
        <fullName evidence="1">Uncharacterized protein</fullName>
    </submittedName>
</protein>
<dbReference type="EMBL" id="UINC01063885">
    <property type="protein sequence ID" value="SVB91991.1"/>
    <property type="molecule type" value="Genomic_DNA"/>
</dbReference>
<dbReference type="AlphaFoldDB" id="A0A382HZV7"/>